<evidence type="ECO:0000256" key="5">
    <source>
        <dbReference type="ARBA" id="ARBA00023273"/>
    </source>
</evidence>
<protein>
    <recommendedName>
        <fullName evidence="7">C2 domain-containing protein</fullName>
    </recommendedName>
</protein>
<dbReference type="InterPro" id="IPR031139">
    <property type="entry name" value="RPGRIP1_fam"/>
</dbReference>
<comment type="subcellular location">
    <subcellularLocation>
        <location evidence="1">Cell projection</location>
        <location evidence="1">Cilium</location>
    </subcellularLocation>
</comment>
<dbReference type="GeneTree" id="ENSGT00520000055620"/>
<dbReference type="Pfam" id="PF18111">
    <property type="entry name" value="RPGR1_C"/>
    <property type="match status" value="1"/>
</dbReference>
<dbReference type="Pfam" id="PF00168">
    <property type="entry name" value="C2"/>
    <property type="match status" value="1"/>
</dbReference>
<reference evidence="8" key="2">
    <citation type="submission" date="2025-08" db="UniProtKB">
        <authorList>
            <consortium name="Ensembl"/>
        </authorList>
    </citation>
    <scope>IDENTIFICATION</scope>
</reference>
<reference evidence="8" key="3">
    <citation type="submission" date="2025-09" db="UniProtKB">
        <authorList>
            <consortium name="Ensembl"/>
        </authorList>
    </citation>
    <scope>IDENTIFICATION</scope>
</reference>
<dbReference type="Pfam" id="PF11618">
    <property type="entry name" value="C2-C2_1"/>
    <property type="match status" value="1"/>
</dbReference>
<evidence type="ECO:0000256" key="4">
    <source>
        <dbReference type="ARBA" id="ARBA00023069"/>
    </source>
</evidence>
<dbReference type="InterPro" id="IPR035892">
    <property type="entry name" value="C2_domain_sf"/>
</dbReference>
<dbReference type="SMART" id="SM00239">
    <property type="entry name" value="C2"/>
    <property type="match status" value="1"/>
</dbReference>
<dbReference type="GO" id="GO:0005856">
    <property type="term" value="C:cytoskeleton"/>
    <property type="evidence" value="ECO:0007669"/>
    <property type="project" value="UniProtKB-ARBA"/>
</dbReference>
<evidence type="ECO:0000256" key="3">
    <source>
        <dbReference type="ARBA" id="ARBA00023054"/>
    </source>
</evidence>
<dbReference type="InterPro" id="IPR041091">
    <property type="entry name" value="RPGRIP1_C"/>
</dbReference>
<comment type="similarity">
    <text evidence="2">Belongs to the RPGRIP1 family.</text>
</comment>
<keyword evidence="5" id="KW-0966">Cell projection</keyword>
<dbReference type="AlphaFoldDB" id="A0A8C4RWT9"/>
<dbReference type="InterPro" id="IPR000008">
    <property type="entry name" value="C2_dom"/>
</dbReference>
<evidence type="ECO:0000256" key="1">
    <source>
        <dbReference type="ARBA" id="ARBA00004138"/>
    </source>
</evidence>
<dbReference type="PANTHER" id="PTHR14240">
    <property type="entry name" value="RETINITIS PIGMENTOSA GTPASE REGULATOR-INTERACTING PROTEIN"/>
    <property type="match status" value="1"/>
</dbReference>
<dbReference type="PANTHER" id="PTHR14240:SF3">
    <property type="entry name" value="X-LINKED RETINITIS PIGMENTOSA GTPASE REGULATOR-INTERACTING PROTEIN 1"/>
    <property type="match status" value="1"/>
</dbReference>
<accession>A0A8C4RWT9</accession>
<dbReference type="GO" id="GO:1905515">
    <property type="term" value="P:non-motile cilium assembly"/>
    <property type="evidence" value="ECO:0007669"/>
    <property type="project" value="TreeGrafter"/>
</dbReference>
<evidence type="ECO:0000256" key="6">
    <source>
        <dbReference type="SAM" id="Coils"/>
    </source>
</evidence>
<dbReference type="Proteomes" id="UP000694620">
    <property type="component" value="Chromosome 2"/>
</dbReference>
<dbReference type="GO" id="GO:0032391">
    <property type="term" value="C:photoreceptor connecting cilium"/>
    <property type="evidence" value="ECO:0007669"/>
    <property type="project" value="TreeGrafter"/>
</dbReference>
<dbReference type="Gene3D" id="2.60.40.150">
    <property type="entry name" value="C2 domain"/>
    <property type="match status" value="3"/>
</dbReference>
<dbReference type="PROSITE" id="PS50004">
    <property type="entry name" value="C2"/>
    <property type="match status" value="1"/>
</dbReference>
<evidence type="ECO:0000259" key="7">
    <source>
        <dbReference type="PROSITE" id="PS50004"/>
    </source>
</evidence>
<evidence type="ECO:0000313" key="9">
    <source>
        <dbReference type="Proteomes" id="UP000694620"/>
    </source>
</evidence>
<reference evidence="8" key="1">
    <citation type="submission" date="2021-06" db="EMBL/GenBank/DDBJ databases">
        <authorList>
            <consortium name="Wellcome Sanger Institute Data Sharing"/>
        </authorList>
    </citation>
    <scope>NUCLEOTIDE SEQUENCE [LARGE SCALE GENOMIC DNA]</scope>
</reference>
<sequence length="744" mass="84828">KEDVSSLQQKITFITSVRAEELIAISQNWDVQFHDSSFSHSSLQECDMSVEALSETLMQIKSFRLQRANERLDFLQKDDDDQGSEPAAVARTLRDLQVSHAETVLELEKTRDMLILQHKINKDYQLELQTVMRKAEDDKEDFERRLEQNAHLLNIRAQRIGTLEAQLKDIAYGTRCYKSKSHQRSGETCDEDNITLRHGENLLEVYIGGAYFTPEALRILEDRDATTFCSLAFYDFETQITPVVRGMQPVYNFTSQYPVVLDDFFLQYLRTASPRLEIHVANGTSFHTLGVCQIPFPEVLEKAMERVYGKASIIGPRGETFGVLEYWARLHIPIEETTRLHQKRMTALGYLSANAQQRGRWDGLQQPPQPYSGLNTQMHNQLEVTVVGCSGLKSRWPGLVPDAYVIYKFYDIPDHDSLIIPCSEDPVFNDTASFDVPVTFDLQRYLRFETLWIYVFDDADPETAAYLGKAGVPLISLAQGKPVKGNFALQGLEGQPAGSIQVALRWKFPYTPPENLTKWPAGDQSKPREEFVPLTERVPVAKPRVSSAIGRLIKLGKKVCTVDILSLTSSLVGQQSERLRVEILSLTIVPESRVALDEEIQQLYVEYRIFGVPLETTETPISLRKPTQGEEIHYNFTRVIYVDKAENFAVRQYLYTMLEGKDPNKGRLKFTVVSEPVEEEHEECQDVGYAYLDLKAVLLSGSDVVEQQLDGETPTSNFSNIYHTKCPDLKLENEKRKKVWKTLN</sequence>
<evidence type="ECO:0000313" key="8">
    <source>
        <dbReference type="Ensembl" id="ENSECRP00000006285.1"/>
    </source>
</evidence>
<keyword evidence="4" id="KW-0969">Cilium</keyword>
<organism evidence="8 9">
    <name type="scientific">Erpetoichthys calabaricus</name>
    <name type="common">Rope fish</name>
    <name type="synonym">Calamoichthys calabaricus</name>
    <dbReference type="NCBI Taxonomy" id="27687"/>
    <lineage>
        <taxon>Eukaryota</taxon>
        <taxon>Metazoa</taxon>
        <taxon>Chordata</taxon>
        <taxon>Craniata</taxon>
        <taxon>Vertebrata</taxon>
        <taxon>Euteleostomi</taxon>
        <taxon>Actinopterygii</taxon>
        <taxon>Polypteriformes</taxon>
        <taxon>Polypteridae</taxon>
        <taxon>Erpetoichthys</taxon>
    </lineage>
</organism>
<proteinExistence type="inferred from homology"/>
<dbReference type="InterPro" id="IPR021656">
    <property type="entry name" value="C2-C2_1"/>
</dbReference>
<dbReference type="CDD" id="cd00030">
    <property type="entry name" value="C2"/>
    <property type="match status" value="1"/>
</dbReference>
<keyword evidence="9" id="KW-1185">Reference proteome</keyword>
<dbReference type="SUPFAM" id="SSF49562">
    <property type="entry name" value="C2 domain (Calcium/lipid-binding domain, CaLB)"/>
    <property type="match status" value="2"/>
</dbReference>
<feature type="coiled-coil region" evidence="6">
    <location>
        <begin position="121"/>
        <end position="152"/>
    </location>
</feature>
<dbReference type="GO" id="GO:0046548">
    <property type="term" value="P:retinal rod cell development"/>
    <property type="evidence" value="ECO:0007669"/>
    <property type="project" value="TreeGrafter"/>
</dbReference>
<evidence type="ECO:0000256" key="2">
    <source>
        <dbReference type="ARBA" id="ARBA00006042"/>
    </source>
</evidence>
<feature type="domain" description="C2" evidence="7">
    <location>
        <begin position="361"/>
        <end position="487"/>
    </location>
</feature>
<name>A0A8C4RWT9_ERPCA</name>
<dbReference type="Ensembl" id="ENSECRT00000006385.1">
    <property type="protein sequence ID" value="ENSECRP00000006285.1"/>
    <property type="gene ID" value="ENSECRG00000004048.1"/>
</dbReference>
<keyword evidence="3 6" id="KW-0175">Coiled coil</keyword>